<dbReference type="PRINTS" id="PR01042">
    <property type="entry name" value="TRNASYNTHASP"/>
</dbReference>
<proteinExistence type="inferred from homology"/>
<dbReference type="InterPro" id="IPR012340">
    <property type="entry name" value="NA-bd_OB-fold"/>
</dbReference>
<dbReference type="Pfam" id="PF01336">
    <property type="entry name" value="tRNA_anti-codon"/>
    <property type="match status" value="1"/>
</dbReference>
<dbReference type="STRING" id="1169540.A0A0G4ERI4"/>
<feature type="domain" description="Aminoacyl-transfer RNA synthetases class-II family profile" evidence="10">
    <location>
        <begin position="243"/>
        <end position="570"/>
    </location>
</feature>
<feature type="region of interest" description="Disordered" evidence="8">
    <location>
        <begin position="1727"/>
        <end position="1750"/>
    </location>
</feature>
<dbReference type="NCBIfam" id="NF003037">
    <property type="entry name" value="PRK03932.1"/>
    <property type="match status" value="1"/>
</dbReference>
<dbReference type="NCBIfam" id="TIGR00457">
    <property type="entry name" value="asnS"/>
    <property type="match status" value="1"/>
</dbReference>
<dbReference type="GO" id="GO:0005524">
    <property type="term" value="F:ATP binding"/>
    <property type="evidence" value="ECO:0007669"/>
    <property type="project" value="UniProtKB-KW"/>
</dbReference>
<dbReference type="FunFam" id="3.30.930.10:FF:000016">
    <property type="entry name" value="Asparagine--tRNA ligase"/>
    <property type="match status" value="1"/>
</dbReference>
<dbReference type="Gene3D" id="2.40.50.140">
    <property type="entry name" value="Nucleic acid-binding proteins"/>
    <property type="match status" value="1"/>
</dbReference>
<dbReference type="NCBIfam" id="NF047352">
    <property type="entry name" value="P_loop_sacsin"/>
    <property type="match status" value="1"/>
</dbReference>
<evidence type="ECO:0000256" key="3">
    <source>
        <dbReference type="ARBA" id="ARBA00022598"/>
    </source>
</evidence>
<keyword evidence="7" id="KW-0030">Aminoacyl-tRNA synthetase</keyword>
<evidence type="ECO:0000256" key="5">
    <source>
        <dbReference type="ARBA" id="ARBA00022840"/>
    </source>
</evidence>
<protein>
    <recommendedName>
        <fullName evidence="2">asparagine--tRNA ligase</fullName>
        <ecNumber evidence="2">6.1.1.22</ecNumber>
    </recommendedName>
</protein>
<organism evidence="11 12">
    <name type="scientific">Vitrella brassicaformis (strain CCMP3155)</name>
    <dbReference type="NCBI Taxonomy" id="1169540"/>
    <lineage>
        <taxon>Eukaryota</taxon>
        <taxon>Sar</taxon>
        <taxon>Alveolata</taxon>
        <taxon>Colpodellida</taxon>
        <taxon>Vitrellaceae</taxon>
        <taxon>Vitrella</taxon>
    </lineage>
</organism>
<dbReference type="GO" id="GO:0006421">
    <property type="term" value="P:asparaginyl-tRNA aminoacylation"/>
    <property type="evidence" value="ECO:0007669"/>
    <property type="project" value="InterPro"/>
</dbReference>
<dbReference type="OrthoDB" id="426371at2759"/>
<gene>
    <name evidence="11" type="ORF">Vbra_5336</name>
</gene>
<dbReference type="CDD" id="cd04318">
    <property type="entry name" value="EcAsnRS_like_N"/>
    <property type="match status" value="1"/>
</dbReference>
<dbReference type="HAMAP" id="MF_00534">
    <property type="entry name" value="Asn_tRNA_synth"/>
    <property type="match status" value="1"/>
</dbReference>
<evidence type="ECO:0000256" key="1">
    <source>
        <dbReference type="ARBA" id="ARBA00008226"/>
    </source>
</evidence>
<dbReference type="Gene3D" id="3.30.930.10">
    <property type="entry name" value="Bira Bifunctional Protein, Domain 2"/>
    <property type="match status" value="1"/>
</dbReference>
<dbReference type="Gene3D" id="3.30.565.10">
    <property type="entry name" value="Histidine kinase-like ATPase, C-terminal domain"/>
    <property type="match status" value="1"/>
</dbReference>
<dbReference type="InterPro" id="IPR002312">
    <property type="entry name" value="Asp/Asn-tRNA-synth_IIb"/>
</dbReference>
<dbReference type="InterPro" id="IPR006195">
    <property type="entry name" value="aa-tRNA-synth_II"/>
</dbReference>
<name>A0A0G4ERI4_VITBC</name>
<evidence type="ECO:0000256" key="2">
    <source>
        <dbReference type="ARBA" id="ARBA00012816"/>
    </source>
</evidence>
<dbReference type="GO" id="GO:0005739">
    <property type="term" value="C:mitochondrion"/>
    <property type="evidence" value="ECO:0007669"/>
    <property type="project" value="TreeGrafter"/>
</dbReference>
<evidence type="ECO:0000256" key="4">
    <source>
        <dbReference type="ARBA" id="ARBA00022741"/>
    </source>
</evidence>
<dbReference type="GO" id="GO:0004816">
    <property type="term" value="F:asparagine-tRNA ligase activity"/>
    <property type="evidence" value="ECO:0007669"/>
    <property type="project" value="UniProtKB-EC"/>
</dbReference>
<keyword evidence="9" id="KW-0732">Signal</keyword>
<evidence type="ECO:0000256" key="8">
    <source>
        <dbReference type="SAM" id="MobiDB-lite"/>
    </source>
</evidence>
<keyword evidence="4" id="KW-0547">Nucleotide-binding</keyword>
<keyword evidence="12" id="KW-1185">Reference proteome</keyword>
<dbReference type="Pfam" id="PF13020">
    <property type="entry name" value="NOV_C"/>
    <property type="match status" value="1"/>
</dbReference>
<dbReference type="EMBL" id="CDMY01000294">
    <property type="protein sequence ID" value="CEM00017.1"/>
    <property type="molecule type" value="Genomic_DNA"/>
</dbReference>
<feature type="region of interest" description="Disordered" evidence="8">
    <location>
        <begin position="32"/>
        <end position="100"/>
    </location>
</feature>
<dbReference type="InterPro" id="IPR004365">
    <property type="entry name" value="NA-bd_OB_tRNA"/>
</dbReference>
<dbReference type="EC" id="6.1.1.22" evidence="2"/>
<reference evidence="11 12" key="1">
    <citation type="submission" date="2014-11" db="EMBL/GenBank/DDBJ databases">
        <authorList>
            <person name="Zhu J."/>
            <person name="Qi W."/>
            <person name="Song R."/>
        </authorList>
    </citation>
    <scope>NUCLEOTIDE SEQUENCE [LARGE SCALE GENOMIC DNA]</scope>
</reference>
<dbReference type="InterPro" id="IPR004522">
    <property type="entry name" value="Asn-tRNA-ligase"/>
</dbReference>
<feature type="region of interest" description="Disordered" evidence="8">
    <location>
        <begin position="1819"/>
        <end position="1841"/>
    </location>
</feature>
<evidence type="ECO:0000313" key="12">
    <source>
        <dbReference type="Proteomes" id="UP000041254"/>
    </source>
</evidence>
<dbReference type="VEuPathDB" id="CryptoDB:Vbra_5336"/>
<evidence type="ECO:0000256" key="7">
    <source>
        <dbReference type="ARBA" id="ARBA00023146"/>
    </source>
</evidence>
<evidence type="ECO:0000256" key="9">
    <source>
        <dbReference type="SAM" id="SignalP"/>
    </source>
</evidence>
<evidence type="ECO:0000256" key="6">
    <source>
        <dbReference type="ARBA" id="ARBA00022917"/>
    </source>
</evidence>
<dbReference type="SUPFAM" id="SSF50249">
    <property type="entry name" value="Nucleic acid-binding proteins"/>
    <property type="match status" value="1"/>
</dbReference>
<dbReference type="InterPro" id="IPR045864">
    <property type="entry name" value="aa-tRNA-synth_II/BPL/LPL"/>
</dbReference>
<dbReference type="PANTHER" id="PTHR22594:SF34">
    <property type="entry name" value="ASPARAGINE--TRNA LIGASE, MITOCHONDRIAL-RELATED"/>
    <property type="match status" value="1"/>
</dbReference>
<dbReference type="CDD" id="cd00776">
    <property type="entry name" value="AsxRS_core"/>
    <property type="match status" value="1"/>
</dbReference>
<dbReference type="InterPro" id="IPR024975">
    <property type="entry name" value="NOV_C"/>
</dbReference>
<keyword evidence="6" id="KW-0648">Protein biosynthesis</keyword>
<comment type="similarity">
    <text evidence="1">Belongs to the class-II aminoacyl-tRNA synthetase family.</text>
</comment>
<feature type="signal peptide" evidence="9">
    <location>
        <begin position="1"/>
        <end position="16"/>
    </location>
</feature>
<dbReference type="PANTHER" id="PTHR22594">
    <property type="entry name" value="ASPARTYL/LYSYL-TRNA SYNTHETASE"/>
    <property type="match status" value="1"/>
</dbReference>
<sequence>MHLSSSFLFPLLSVASSPLPLFLSRPRISRIHPRRPTATRRQLDDSSQGTPVAAVAEPPAKAAAAVQTHSINGDESSAVSSSPPPAPSPSLPTRQVAASSFGGRRRLASILLSPDGGEKEIGSTVAVAGWSRTIREAGGGKFAFVELNDGSTLKGLQVVVDGSVDGFDRLVKCGTGSALRFEGELVASKGREQKVELQATSITIYSSTEGKDYPLAKKRHSREYLRTISHLRPRTNLMGAVTRVRSAMAEATHNFFQSRGFLYIHTPIITCSDCEGAGEMFQVTTLLPGDLSRDRSLPLTKNGSVDYSKDFFQKAAYLTVSGQLAVENYCCAVGDCYTFGPTFRAENSNTARHLAEFWMIEPEMAFAELSDTMTCAEEYLAYCVRWALEHCGNDLEFFNQWVDKSLLERLEQLVEGGYRRVSYTEAIDLLQKEVSSGSVSFDVSPDWGIDLGTEHERHLTEKVFGKPVTVYNYPKEIKAFYMRLNDDDRTVAAMDVLLPKIGEVIGGSQREERLDVLDRRLEECGLDKDTYWWYRDLRRYGSIPHSGFGLGFERLLMLVTGVDNIRDVIPFPRHPGHAEMSGVSSIGQGDNNGAKRAILEKLLSEQLYSSTGRFAIELIQNAEDNAYDASCVPTLIFYLNTDPSDPSLLVYNNEKGMTEANVQSLCDVNLSTKKAYRSEEGTIGEKGIGFKSVFRAADAPEIFSGGFRFSLSKETFVIPQWIECPHPSVIRFAFWVGDKPNETVLRLPLSVDPQRVKDDLLSISPRILLFLDKLKCIEVQVVEKIGGALTASRKLECVESHHQFGIVRELTGTGGVHESFFIHQGTYNVPEDAAQRSTSKVDKTTIALAFSSRPDAKSDRRLPTVFVGLPTTQQSGLPFIINSRDFVATASRESLDFTDAFNRFVLEKVPELCLKFFEHCVNNIKSEDDLKLVLMWLPFSSKDVQEEFLVYAKEIMNGAKSLPILPSHTSPLPPSMPSALHTLPLPSMPSKAALFRAIRHVQLVHPGFTLEPELLEALGVVKVPLQLLFDAKGWGATGGRGISSLEGLSDDEIAQVYIYLEDLVGAGAMRFLEDMPTIKTSVGFCVPYEARPGRKRVCFSHQFTQIEDKRIAETVSCYFVCEEVAKRLTYKSRQWLIKHLGEDLQAFEMWLVDACEADALRSPTDQNAIKSLMAVTEFLASNLPKDRFPSLPVLVHDASIAQPDKKIVSPSRSGPICLSLNTSLETVFPLPSDKKGLFILSSDYDEELTCFVRKIHPLTIRVCPPVDGALSWMGPEPAVVGAKEVERVRCFLQVLAHHRLYGGHFASFGRFAPFAEPIMTSRWLPAVLHDGSTCVCRPNEVWFVDIDLPPLLSLPKLHDGVLGGEGLFPHSPLSIGGNTDPIAGVLSCLGVHLTVAVEPILIRFKQLAPTLQRTQVTKDVMRQLSEVYSLMSNLMDEEMTMGMAAASGRYLSGRTLMRKAMQDEGLNLFAMPWKGSTYATWMSLSPETLVWRDPTGFFVGEESVVRVLSDCIDPEFRELLKPFLKQLVPREPEASHYELLWRKQCPNLTSGNAKKSVEDFIVTAIDTLQQRAHQLSLRQLSVWDSNQRRFFPPEQIFIHDTHTDGLPVGSSAADMPIAYAPYPMMQDFLETHLGVRRLSKFAEITYSIGDEVPQAAKRLSPFFGEALLHVCKHQYPKEMARIEKEDANHPLLLLAKGDIREVHVDSLKVHFSMCVSGRQQSFESNPAALLTPPSVAPGRSSKGPQGPLRDATLTLYVDPTTETTYHIAEQLFEATKEPFEAIKEWLLVGLASDDALRMMLKARRIPMGGSALVLSTAACDDGSSDDEPARVEQPTMRAGVRRRTAQGGLTLTEDELGRRQTRVVLSAQEYVTVTHRVPSDAVLRQIGRDGELMAFEIFLPKVLSSLGYRSGDNSIGNDVYVATLTEEGGGMKMSCVFFLNAKKERYLPFDMMLLDLPAGGWTDHTRAAVEEFLGQLDVTKPWLRQGATLPRPSLPLGAKVTFIEIKTTTQASYKFRLSRNEFVLSKLSSQEAAYDYWLLVIKDLNGSPQCSPLITDLYHHIADICEGVDCEFVETTIPN</sequence>
<dbReference type="InterPro" id="IPR036890">
    <property type="entry name" value="HATPase_C_sf"/>
</dbReference>
<dbReference type="InParanoid" id="A0A0G4ERI4"/>
<dbReference type="GO" id="GO:0003676">
    <property type="term" value="F:nucleic acid binding"/>
    <property type="evidence" value="ECO:0007669"/>
    <property type="project" value="InterPro"/>
</dbReference>
<dbReference type="Pfam" id="PF00152">
    <property type="entry name" value="tRNA-synt_2"/>
    <property type="match status" value="1"/>
</dbReference>
<keyword evidence="5" id="KW-0067">ATP-binding</keyword>
<dbReference type="SUPFAM" id="SSF55874">
    <property type="entry name" value="ATPase domain of HSP90 chaperone/DNA topoisomerase II/histidine kinase"/>
    <property type="match status" value="1"/>
</dbReference>
<dbReference type="SUPFAM" id="SSF55681">
    <property type="entry name" value="Class II aaRS and biotin synthetases"/>
    <property type="match status" value="1"/>
</dbReference>
<dbReference type="InterPro" id="IPR004364">
    <property type="entry name" value="Aa-tRNA-synt_II"/>
</dbReference>
<keyword evidence="3" id="KW-0436">Ligase</keyword>
<dbReference type="Proteomes" id="UP000041254">
    <property type="component" value="Unassembled WGS sequence"/>
</dbReference>
<feature type="chain" id="PRO_5005188175" description="asparagine--tRNA ligase" evidence="9">
    <location>
        <begin position="17"/>
        <end position="2079"/>
    </location>
</feature>
<evidence type="ECO:0000313" key="11">
    <source>
        <dbReference type="EMBL" id="CEM00017.1"/>
    </source>
</evidence>
<dbReference type="PROSITE" id="PS50862">
    <property type="entry name" value="AA_TRNA_LIGASE_II"/>
    <property type="match status" value="1"/>
</dbReference>
<feature type="compositionally biased region" description="Low complexity" evidence="8">
    <location>
        <begin position="51"/>
        <end position="66"/>
    </location>
</feature>
<evidence type="ECO:0000259" key="10">
    <source>
        <dbReference type="PROSITE" id="PS50862"/>
    </source>
</evidence>
<accession>A0A0G4ERI4</accession>